<dbReference type="Proteomes" id="UP000774326">
    <property type="component" value="Unassembled WGS sequence"/>
</dbReference>
<evidence type="ECO:0000313" key="3">
    <source>
        <dbReference type="Proteomes" id="UP000774326"/>
    </source>
</evidence>
<reference evidence="2" key="2">
    <citation type="submission" date="2021-01" db="EMBL/GenBank/DDBJ databases">
        <authorList>
            <person name="Schikora-Tamarit M.A."/>
        </authorList>
    </citation>
    <scope>NUCLEOTIDE SEQUENCE</scope>
    <source>
        <strain evidence="2">CBS2887</strain>
    </source>
</reference>
<dbReference type="OrthoDB" id="10569440at2759"/>
<proteinExistence type="predicted"/>
<accession>A0A9P8TFD2</accession>
<evidence type="ECO:0000313" key="2">
    <source>
        <dbReference type="EMBL" id="KAH3676326.1"/>
    </source>
</evidence>
<reference evidence="2" key="1">
    <citation type="journal article" date="2021" name="Open Biol.">
        <title>Shared evolutionary footprints suggest mitochondrial oxidative damage underlies multiple complex I losses in fungi.</title>
        <authorList>
            <person name="Schikora-Tamarit M.A."/>
            <person name="Marcet-Houben M."/>
            <person name="Nosek J."/>
            <person name="Gabaldon T."/>
        </authorList>
    </citation>
    <scope>NUCLEOTIDE SEQUENCE</scope>
    <source>
        <strain evidence="2">CBS2887</strain>
    </source>
</reference>
<sequence>MNPPIRGPSEGPMKGAAENTDMATPLWSTVHISAKLPPIKVIGAEKKIPSRNLQTNKVPMFWATAHGMIKMTARPKVEQ</sequence>
<comment type="caution">
    <text evidence="2">The sequence shown here is derived from an EMBL/GenBank/DDBJ whole genome shotgun (WGS) entry which is preliminary data.</text>
</comment>
<evidence type="ECO:0000256" key="1">
    <source>
        <dbReference type="SAM" id="MobiDB-lite"/>
    </source>
</evidence>
<organism evidence="2 3">
    <name type="scientific">Wickerhamomyces pijperi</name>
    <name type="common">Yeast</name>
    <name type="synonym">Pichia pijperi</name>
    <dbReference type="NCBI Taxonomy" id="599730"/>
    <lineage>
        <taxon>Eukaryota</taxon>
        <taxon>Fungi</taxon>
        <taxon>Dikarya</taxon>
        <taxon>Ascomycota</taxon>
        <taxon>Saccharomycotina</taxon>
        <taxon>Saccharomycetes</taxon>
        <taxon>Phaffomycetales</taxon>
        <taxon>Wickerhamomycetaceae</taxon>
        <taxon>Wickerhamomyces</taxon>
    </lineage>
</organism>
<protein>
    <submittedName>
        <fullName evidence="2">Uncharacterized protein</fullName>
    </submittedName>
</protein>
<dbReference type="EMBL" id="JAEUBG010005289">
    <property type="protein sequence ID" value="KAH3676326.1"/>
    <property type="molecule type" value="Genomic_DNA"/>
</dbReference>
<gene>
    <name evidence="2" type="ORF">WICPIJ_009136</name>
</gene>
<name>A0A9P8TFD2_WICPI</name>
<dbReference type="AlphaFoldDB" id="A0A9P8TFD2"/>
<feature type="region of interest" description="Disordered" evidence="1">
    <location>
        <begin position="1"/>
        <end position="20"/>
    </location>
</feature>
<keyword evidence="3" id="KW-1185">Reference proteome</keyword>